<feature type="non-terminal residue" evidence="1">
    <location>
        <position position="1"/>
    </location>
</feature>
<protein>
    <submittedName>
        <fullName evidence="1">17500_t:CDS:1</fullName>
    </submittedName>
</protein>
<proteinExistence type="predicted"/>
<dbReference type="Proteomes" id="UP000789525">
    <property type="component" value="Unassembled WGS sequence"/>
</dbReference>
<evidence type="ECO:0000313" key="2">
    <source>
        <dbReference type="Proteomes" id="UP000789525"/>
    </source>
</evidence>
<comment type="caution">
    <text evidence="1">The sequence shown here is derived from an EMBL/GenBank/DDBJ whole genome shotgun (WGS) entry which is preliminary data.</text>
</comment>
<dbReference type="EMBL" id="CAJVPT010018161">
    <property type="protein sequence ID" value="CAG8631904.1"/>
    <property type="molecule type" value="Genomic_DNA"/>
</dbReference>
<sequence>KDIAQKYNIYEHVAALLESENSWFDTPKKQQNPKTKTERAAVTHSETPETQTNGSTETRSIPSSRHTNNNLPNGNIKAEVETKTRRTSARLAQARSQAKPESSKRLREDESEHENIKEVVQNLKRKLETEEYLSYSGSNKRRAVFAGIGAAVGAGVAAFALNSMGIGVSEIANGISDLTNKLWY</sequence>
<reference evidence="1" key="1">
    <citation type="submission" date="2021-06" db="EMBL/GenBank/DDBJ databases">
        <authorList>
            <person name="Kallberg Y."/>
            <person name="Tangrot J."/>
            <person name="Rosling A."/>
        </authorList>
    </citation>
    <scope>NUCLEOTIDE SEQUENCE</scope>
    <source>
        <strain evidence="1">CL356</strain>
    </source>
</reference>
<organism evidence="1 2">
    <name type="scientific">Acaulospora colombiana</name>
    <dbReference type="NCBI Taxonomy" id="27376"/>
    <lineage>
        <taxon>Eukaryota</taxon>
        <taxon>Fungi</taxon>
        <taxon>Fungi incertae sedis</taxon>
        <taxon>Mucoromycota</taxon>
        <taxon>Glomeromycotina</taxon>
        <taxon>Glomeromycetes</taxon>
        <taxon>Diversisporales</taxon>
        <taxon>Acaulosporaceae</taxon>
        <taxon>Acaulospora</taxon>
    </lineage>
</organism>
<accession>A0ACA9N4U3</accession>
<gene>
    <name evidence="1" type="ORF">ACOLOM_LOCUS7664</name>
</gene>
<name>A0ACA9N4U3_9GLOM</name>
<keyword evidence="2" id="KW-1185">Reference proteome</keyword>
<evidence type="ECO:0000313" key="1">
    <source>
        <dbReference type="EMBL" id="CAG8631904.1"/>
    </source>
</evidence>